<sequence length="71" mass="7242">MKFVVLLIIGMALVVFGGQGAIRLLIDHHNGGALSGLPFPAALCIYLATTAGGALLAGWAQGRAKALGRLK</sequence>
<gene>
    <name evidence="2" type="ORF">NUM_33890</name>
</gene>
<dbReference type="RefSeq" id="WP_207125850.1">
    <property type="nucleotide sequence ID" value="NZ_BOPO01000055.1"/>
</dbReference>
<keyword evidence="3" id="KW-1185">Reference proteome</keyword>
<accession>A0A8J4ELG3</accession>
<comment type="caution">
    <text evidence="2">The sequence shown here is derived from an EMBL/GenBank/DDBJ whole genome shotgun (WGS) entry which is preliminary data.</text>
</comment>
<proteinExistence type="predicted"/>
<name>A0A8J4ELG3_9ACTN</name>
<dbReference type="EMBL" id="BOPO01000055">
    <property type="protein sequence ID" value="GIL28135.1"/>
    <property type="molecule type" value="Genomic_DNA"/>
</dbReference>
<evidence type="ECO:0000313" key="3">
    <source>
        <dbReference type="Proteomes" id="UP000614996"/>
    </source>
</evidence>
<protein>
    <submittedName>
        <fullName evidence="2">Uncharacterized protein</fullName>
    </submittedName>
</protein>
<reference evidence="3" key="1">
    <citation type="journal article" date="2021" name="Int. J. Syst. Evol. Microbiol.">
        <title>Actinocatenispora comari sp. nov., an endophytic actinomycete isolated from aerial parts of Comarum salesowianum.</title>
        <authorList>
            <person name="Oyunbileg N."/>
            <person name="Iizaka Y."/>
            <person name="Hamada M."/>
            <person name="Davaapurev B.O."/>
            <person name="Fukumoto A."/>
            <person name="Tsetseg B."/>
            <person name="Kato F."/>
            <person name="Tamura T."/>
            <person name="Batkhuu J."/>
            <person name="Anzai Y."/>
        </authorList>
    </citation>
    <scope>NUCLEOTIDE SEQUENCE [LARGE SCALE GENOMIC DNA]</scope>
    <source>
        <strain evidence="3">NUM-2625</strain>
    </source>
</reference>
<feature type="transmembrane region" description="Helical" evidence="1">
    <location>
        <begin position="36"/>
        <end position="60"/>
    </location>
</feature>
<evidence type="ECO:0000313" key="2">
    <source>
        <dbReference type="EMBL" id="GIL28135.1"/>
    </source>
</evidence>
<evidence type="ECO:0000256" key="1">
    <source>
        <dbReference type="SAM" id="Phobius"/>
    </source>
</evidence>
<keyword evidence="1" id="KW-1133">Transmembrane helix</keyword>
<dbReference type="Proteomes" id="UP000614996">
    <property type="component" value="Unassembled WGS sequence"/>
</dbReference>
<keyword evidence="1" id="KW-0812">Transmembrane</keyword>
<organism evidence="2 3">
    <name type="scientific">Actinocatenispora comari</name>
    <dbReference type="NCBI Taxonomy" id="2807577"/>
    <lineage>
        <taxon>Bacteria</taxon>
        <taxon>Bacillati</taxon>
        <taxon>Actinomycetota</taxon>
        <taxon>Actinomycetes</taxon>
        <taxon>Micromonosporales</taxon>
        <taxon>Micromonosporaceae</taxon>
        <taxon>Actinocatenispora</taxon>
    </lineage>
</organism>
<dbReference type="AlphaFoldDB" id="A0A8J4ELG3"/>
<keyword evidence="1" id="KW-0472">Membrane</keyword>